<dbReference type="SUPFAM" id="SSF49303">
    <property type="entry name" value="beta-Galactosidase/glucuronidase domain"/>
    <property type="match status" value="1"/>
</dbReference>
<protein>
    <submittedName>
        <fullName evidence="6">GH2</fullName>
        <ecNumber evidence="6">3.2.1.23</ecNumber>
    </submittedName>
</protein>
<dbReference type="GO" id="GO:0004565">
    <property type="term" value="F:beta-galactosidase activity"/>
    <property type="evidence" value="ECO:0007669"/>
    <property type="project" value="UniProtKB-EC"/>
</dbReference>
<name>A0A6J4SIC9_9BACT</name>
<dbReference type="InterPro" id="IPR017853">
    <property type="entry name" value="GH"/>
</dbReference>
<dbReference type="InterPro" id="IPR006102">
    <property type="entry name" value="Ig-like_GH2"/>
</dbReference>
<keyword evidence="3 6" id="KW-0326">Glycosidase</keyword>
<dbReference type="SUPFAM" id="SSF49785">
    <property type="entry name" value="Galactose-binding domain-like"/>
    <property type="match status" value="1"/>
</dbReference>
<dbReference type="PANTHER" id="PTHR42732">
    <property type="entry name" value="BETA-GALACTOSIDASE"/>
    <property type="match status" value="1"/>
</dbReference>
<evidence type="ECO:0000256" key="2">
    <source>
        <dbReference type="ARBA" id="ARBA00022801"/>
    </source>
</evidence>
<accession>A0A6J4SIC9</accession>
<sequence>MVSQHPNYSTSKSKEEVFAEDNFINPLPRAVIRANSPVLLDGEWRFAIDAEDKGLRENWYLGYRYENTAQWPGAIEEHMAEAKGHESPAAWQDQIVAWYERDFPLPQRVNGNGASHSLLQLTFGACGYETRVWINGFPLKTIEGEEAHLGEYTSFSYELPEEALRPVNRLTVRIADTMDADITRGKQESHVYKRGGIWYQTYTGAVRSVWLEPVERNRLRSRVGVVSIVEDNMVRFNFTTRIHDPGLYTIRLKVYNRKHEEEEPIAVSDFPLDLKEGQKQQRLVIEVPDAKLWSPEEPNLYQLVAQLIDSKGYVSEIETRFGLRKIEARGCNIYLNNKSVYLDGILYQPGAATYEEIKLHMLAMKKLGCNLVRIHIAGVDPRIYNLADKMGMLLWVEVPSPHRSNHKSRQNHRDELLRMLALIGTHPSVVIWSLYNEDWGAQDIATNEETRRYIMDTYHYMQLTHPQFLVIDNDGWQHISFEGRLKSDILSAHLYTPDLRRWREMLDQLVAGELIGVAAFPLVVGDPFFYRRQVPLVVSEWGGFGFVEYGGPKDDEERTRHIKLFKDELRKRPIAGDVYTQATNIEEERNGLIDAGTGELRVPAGLLKSFPLAKVSANNNSVASS</sequence>
<dbReference type="InterPro" id="IPR036156">
    <property type="entry name" value="Beta-gal/glucu_dom_sf"/>
</dbReference>
<evidence type="ECO:0000256" key="3">
    <source>
        <dbReference type="ARBA" id="ARBA00023295"/>
    </source>
</evidence>
<dbReference type="Pfam" id="PF02836">
    <property type="entry name" value="Glyco_hydro_2_C"/>
    <property type="match status" value="1"/>
</dbReference>
<dbReference type="GO" id="GO:0005975">
    <property type="term" value="P:carbohydrate metabolic process"/>
    <property type="evidence" value="ECO:0007669"/>
    <property type="project" value="InterPro"/>
</dbReference>
<reference evidence="6" key="1">
    <citation type="submission" date="2020-02" db="EMBL/GenBank/DDBJ databases">
        <authorList>
            <person name="Meier V. D."/>
        </authorList>
    </citation>
    <scope>NUCLEOTIDE SEQUENCE</scope>
    <source>
        <strain evidence="6">AVDCRST_MAG96</strain>
    </source>
</reference>
<feature type="domain" description="Glycoside hydrolase family 2 catalytic" evidence="5">
    <location>
        <begin position="329"/>
        <end position="448"/>
    </location>
</feature>
<dbReference type="InterPro" id="IPR051913">
    <property type="entry name" value="GH2_Domain-Containing"/>
</dbReference>
<evidence type="ECO:0000313" key="6">
    <source>
        <dbReference type="EMBL" id="CAA9493062.1"/>
    </source>
</evidence>
<evidence type="ECO:0000256" key="1">
    <source>
        <dbReference type="ARBA" id="ARBA00007401"/>
    </source>
</evidence>
<dbReference type="InterPro" id="IPR013783">
    <property type="entry name" value="Ig-like_fold"/>
</dbReference>
<dbReference type="EC" id="3.2.1.23" evidence="6"/>
<dbReference type="SUPFAM" id="SSF51445">
    <property type="entry name" value="(Trans)glycosidases"/>
    <property type="match status" value="1"/>
</dbReference>
<comment type="similarity">
    <text evidence="1">Belongs to the glycosyl hydrolase 2 family.</text>
</comment>
<organism evidence="6">
    <name type="scientific">uncultured Segetibacter sp</name>
    <dbReference type="NCBI Taxonomy" id="481133"/>
    <lineage>
        <taxon>Bacteria</taxon>
        <taxon>Pseudomonadati</taxon>
        <taxon>Bacteroidota</taxon>
        <taxon>Chitinophagia</taxon>
        <taxon>Chitinophagales</taxon>
        <taxon>Chitinophagaceae</taxon>
        <taxon>Segetibacter</taxon>
        <taxon>environmental samples</taxon>
    </lineage>
</organism>
<keyword evidence="2 6" id="KW-0378">Hydrolase</keyword>
<dbReference type="InterPro" id="IPR006103">
    <property type="entry name" value="Glyco_hydro_2_cat"/>
</dbReference>
<dbReference type="EMBL" id="CADCVN010000611">
    <property type="protein sequence ID" value="CAA9493062.1"/>
    <property type="molecule type" value="Genomic_DNA"/>
</dbReference>
<dbReference type="AlphaFoldDB" id="A0A6J4SIC9"/>
<feature type="domain" description="Glycoside hydrolase family 2 immunoglobulin-like beta-sandwich" evidence="4">
    <location>
        <begin position="230"/>
        <end position="324"/>
    </location>
</feature>
<dbReference type="Gene3D" id="2.60.40.10">
    <property type="entry name" value="Immunoglobulins"/>
    <property type="match status" value="1"/>
</dbReference>
<dbReference type="Gene3D" id="3.20.20.80">
    <property type="entry name" value="Glycosidases"/>
    <property type="match status" value="1"/>
</dbReference>
<dbReference type="InterPro" id="IPR008979">
    <property type="entry name" value="Galactose-bd-like_sf"/>
</dbReference>
<evidence type="ECO:0000259" key="4">
    <source>
        <dbReference type="Pfam" id="PF00703"/>
    </source>
</evidence>
<dbReference type="Gene3D" id="2.60.120.260">
    <property type="entry name" value="Galactose-binding domain-like"/>
    <property type="match status" value="1"/>
</dbReference>
<evidence type="ECO:0000259" key="5">
    <source>
        <dbReference type="Pfam" id="PF02836"/>
    </source>
</evidence>
<dbReference type="Pfam" id="PF00703">
    <property type="entry name" value="Glyco_hydro_2"/>
    <property type="match status" value="1"/>
</dbReference>
<dbReference type="PANTHER" id="PTHR42732:SF2">
    <property type="entry name" value="BETA-MANNOSIDASE"/>
    <property type="match status" value="1"/>
</dbReference>
<proteinExistence type="inferred from homology"/>
<gene>
    <name evidence="6" type="ORF">AVDCRST_MAG96-1606</name>
</gene>